<dbReference type="EMBL" id="VSSQ01000333">
    <property type="protein sequence ID" value="MPL91553.1"/>
    <property type="molecule type" value="Genomic_DNA"/>
</dbReference>
<accession>A0A644VLW7</accession>
<feature type="region of interest" description="Disordered" evidence="1">
    <location>
        <begin position="1"/>
        <end position="24"/>
    </location>
</feature>
<protein>
    <submittedName>
        <fullName evidence="2">Uncharacterized protein</fullName>
    </submittedName>
</protein>
<reference evidence="2" key="1">
    <citation type="submission" date="2019-08" db="EMBL/GenBank/DDBJ databases">
        <authorList>
            <person name="Kucharzyk K."/>
            <person name="Murdoch R.W."/>
            <person name="Higgins S."/>
            <person name="Loffler F."/>
        </authorList>
    </citation>
    <scope>NUCLEOTIDE SEQUENCE</scope>
</reference>
<dbReference type="AlphaFoldDB" id="A0A644VLW7"/>
<gene>
    <name evidence="2" type="ORF">SDC9_37628</name>
</gene>
<evidence type="ECO:0000313" key="2">
    <source>
        <dbReference type="EMBL" id="MPL91553.1"/>
    </source>
</evidence>
<comment type="caution">
    <text evidence="2">The sequence shown here is derived from an EMBL/GenBank/DDBJ whole genome shotgun (WGS) entry which is preliminary data.</text>
</comment>
<organism evidence="2">
    <name type="scientific">bioreactor metagenome</name>
    <dbReference type="NCBI Taxonomy" id="1076179"/>
    <lineage>
        <taxon>unclassified sequences</taxon>
        <taxon>metagenomes</taxon>
        <taxon>ecological metagenomes</taxon>
    </lineage>
</organism>
<proteinExistence type="predicted"/>
<name>A0A644VLW7_9ZZZZ</name>
<feature type="compositionally biased region" description="Basic and acidic residues" evidence="1">
    <location>
        <begin position="368"/>
        <end position="393"/>
    </location>
</feature>
<feature type="region of interest" description="Disordered" evidence="1">
    <location>
        <begin position="368"/>
        <end position="416"/>
    </location>
</feature>
<feature type="compositionally biased region" description="Gly residues" evidence="1">
    <location>
        <begin position="394"/>
        <end position="404"/>
    </location>
</feature>
<feature type="compositionally biased region" description="Basic and acidic residues" evidence="1">
    <location>
        <begin position="407"/>
        <end position="416"/>
    </location>
</feature>
<sequence length="416" mass="44390">MGLVHPRHVLDGEEGEGEGARGGFHPGERLALRIGDVQQVDMADAAQIAVGVDRGGVEQNDVLHLRRDRVAGRGVGRARGTGLGRIALAVVALDHQRMGGVDEVEVADRRRALGEAELEAVTGPVLLRRIEGHHPQEVTLGAAAGHQQRLFEHRPEQVGAGLQRHALVTARALHLIVLARLGRNLDAGGVGAGQNRAVKPRRDHVEDRAVARHMQQIGAEFLADPEGAVERLEAFRVEIGAGQITAVGAFIGDAERHLVVGVVQEDGFLAGHRAGGEIGRHAVEEQHRVGAVHLRAEAVVGQREPAAILGAVHREARHPLHRLADEGQGDAGLVAAIALADIAHHAHRRLVAGGAGELARDPQIARRIGGRRDERQRRQEGVAGERRREDLFGEGRGGQGGAGRQQGDLEGHRCLL</sequence>
<evidence type="ECO:0000256" key="1">
    <source>
        <dbReference type="SAM" id="MobiDB-lite"/>
    </source>
</evidence>